<feature type="region of interest" description="Disordered" evidence="2">
    <location>
        <begin position="252"/>
        <end position="280"/>
    </location>
</feature>
<protein>
    <submittedName>
        <fullName evidence="3">Uncharacterized protein</fullName>
    </submittedName>
</protein>
<evidence type="ECO:0000313" key="4">
    <source>
        <dbReference type="Proteomes" id="UP000650833"/>
    </source>
</evidence>
<keyword evidence="4" id="KW-1185">Reference proteome</keyword>
<name>A0A8H7UQR0_9FUNG</name>
<gene>
    <name evidence="3" type="ORF">INT46_003961</name>
</gene>
<proteinExistence type="predicted"/>
<feature type="compositionally biased region" description="Low complexity" evidence="2">
    <location>
        <begin position="295"/>
        <end position="318"/>
    </location>
</feature>
<reference evidence="3" key="1">
    <citation type="submission" date="2020-12" db="EMBL/GenBank/DDBJ databases">
        <title>Metabolic potential, ecology and presence of endohyphal bacteria is reflected in genomic diversity of Mucoromycotina.</title>
        <authorList>
            <person name="Muszewska A."/>
            <person name="Okrasinska A."/>
            <person name="Steczkiewicz K."/>
            <person name="Drgas O."/>
            <person name="Orlowska M."/>
            <person name="Perlinska-Lenart U."/>
            <person name="Aleksandrzak-Piekarczyk T."/>
            <person name="Szatraj K."/>
            <person name="Zielenkiewicz U."/>
            <person name="Pilsyk S."/>
            <person name="Malc E."/>
            <person name="Mieczkowski P."/>
            <person name="Kruszewska J.S."/>
            <person name="Biernat P."/>
            <person name="Pawlowska J."/>
        </authorList>
    </citation>
    <scope>NUCLEOTIDE SEQUENCE</scope>
    <source>
        <strain evidence="3">CBS 226.32</strain>
    </source>
</reference>
<keyword evidence="1" id="KW-0175">Coiled coil</keyword>
<feature type="region of interest" description="Disordered" evidence="2">
    <location>
        <begin position="295"/>
        <end position="339"/>
    </location>
</feature>
<dbReference type="EMBL" id="JAEPRC010000758">
    <property type="protein sequence ID" value="KAG2192095.1"/>
    <property type="molecule type" value="Genomic_DNA"/>
</dbReference>
<dbReference type="Proteomes" id="UP000650833">
    <property type="component" value="Unassembled WGS sequence"/>
</dbReference>
<evidence type="ECO:0000256" key="1">
    <source>
        <dbReference type="SAM" id="Coils"/>
    </source>
</evidence>
<feature type="coiled-coil region" evidence="1">
    <location>
        <begin position="47"/>
        <end position="81"/>
    </location>
</feature>
<comment type="caution">
    <text evidence="3">The sequence shown here is derived from an EMBL/GenBank/DDBJ whole genome shotgun (WGS) entry which is preliminary data.</text>
</comment>
<accession>A0A8H7UQR0</accession>
<feature type="compositionally biased region" description="Basic and acidic residues" evidence="2">
    <location>
        <begin position="327"/>
        <end position="339"/>
    </location>
</feature>
<organism evidence="3 4">
    <name type="scientific">Mucor plumbeus</name>
    <dbReference type="NCBI Taxonomy" id="97098"/>
    <lineage>
        <taxon>Eukaryota</taxon>
        <taxon>Fungi</taxon>
        <taxon>Fungi incertae sedis</taxon>
        <taxon>Mucoromycota</taxon>
        <taxon>Mucoromycotina</taxon>
        <taxon>Mucoromycetes</taxon>
        <taxon>Mucorales</taxon>
        <taxon>Mucorineae</taxon>
        <taxon>Mucoraceae</taxon>
        <taxon>Mucor</taxon>
    </lineage>
</organism>
<dbReference type="AlphaFoldDB" id="A0A8H7UQR0"/>
<dbReference type="OrthoDB" id="2260436at2759"/>
<evidence type="ECO:0000256" key="2">
    <source>
        <dbReference type="SAM" id="MobiDB-lite"/>
    </source>
</evidence>
<sequence length="339" mass="37875">MSNKNGSVKDRANEFPKSDDLLIEDYSTLKLTLNTIQNENIALKKDNLQITETINQLRHTVDELQKSLLIAQNDLTAYDERHATILSELNGLKESIMDSNRIQQHNVQPPSITQHLPTDIRDNINIVSSQRSIPAPSKILLDENKKKDNRLVELRRITKEYMDVSDEEAGLRLYKLQKTMIHVVSDLKKYMMSRLEDISKSWKSIDISTQRVAFEMVEKEATSLGVPLNMCIGYWGARRLISKSWANALRTSKKHVNSGPEAEERQQYDQPPVTTTTTTTTTAAAAATAATAATATAAATAAFPDTDTNNNTNTTNNNQDAMSTSSPDDRPAKRSKIEA</sequence>
<evidence type="ECO:0000313" key="3">
    <source>
        <dbReference type="EMBL" id="KAG2192095.1"/>
    </source>
</evidence>